<dbReference type="InterPro" id="IPR041397">
    <property type="entry name" value="ThiD2"/>
</dbReference>
<accession>X1KN09</accession>
<protein>
    <recommendedName>
        <fullName evidence="1">ThiD2 domain-containing protein</fullName>
    </recommendedName>
</protein>
<gene>
    <name evidence="2" type="ORF">S06H3_06809</name>
</gene>
<evidence type="ECO:0000259" key="1">
    <source>
        <dbReference type="Pfam" id="PF17792"/>
    </source>
</evidence>
<sequence length="67" mass="7419">MTSSEATSYQTLRIIDANLNRIGEGLRLLEDLARLLLNDATLTQQLKTMRLGLDTLTRAVSSLKGDK</sequence>
<organism evidence="2">
    <name type="scientific">marine sediment metagenome</name>
    <dbReference type="NCBI Taxonomy" id="412755"/>
    <lineage>
        <taxon>unclassified sequences</taxon>
        <taxon>metagenomes</taxon>
        <taxon>ecological metagenomes</taxon>
    </lineage>
</organism>
<evidence type="ECO:0000313" key="2">
    <source>
        <dbReference type="EMBL" id="GAH95000.1"/>
    </source>
</evidence>
<dbReference type="Pfam" id="PF17792">
    <property type="entry name" value="ThiD2"/>
    <property type="match status" value="1"/>
</dbReference>
<dbReference type="EMBL" id="BARV01002689">
    <property type="protein sequence ID" value="GAH95000.1"/>
    <property type="molecule type" value="Genomic_DNA"/>
</dbReference>
<reference evidence="2" key="1">
    <citation type="journal article" date="2014" name="Front. Microbiol.">
        <title>High frequency of phylogenetically diverse reductive dehalogenase-homologous genes in deep subseafloor sedimentary metagenomes.</title>
        <authorList>
            <person name="Kawai M."/>
            <person name="Futagami T."/>
            <person name="Toyoda A."/>
            <person name="Takaki Y."/>
            <person name="Nishi S."/>
            <person name="Hori S."/>
            <person name="Arai W."/>
            <person name="Tsubouchi T."/>
            <person name="Morono Y."/>
            <person name="Uchiyama I."/>
            <person name="Ito T."/>
            <person name="Fujiyama A."/>
            <person name="Inagaki F."/>
            <person name="Takami H."/>
        </authorList>
    </citation>
    <scope>NUCLEOTIDE SEQUENCE</scope>
    <source>
        <strain evidence="2">Expedition CK06-06</strain>
    </source>
</reference>
<proteinExistence type="predicted"/>
<feature type="domain" description="ThiD2" evidence="1">
    <location>
        <begin position="13"/>
        <end position="59"/>
    </location>
</feature>
<dbReference type="AlphaFoldDB" id="X1KN09"/>
<name>X1KN09_9ZZZZ</name>
<comment type="caution">
    <text evidence="2">The sequence shown here is derived from an EMBL/GenBank/DDBJ whole genome shotgun (WGS) entry which is preliminary data.</text>
</comment>